<name>A0A4Y8KRT6_9MICO</name>
<reference evidence="1 2" key="1">
    <citation type="submission" date="2019-03" db="EMBL/GenBank/DDBJ databases">
        <title>Genomics of glacier-inhabiting Cryobacterium strains.</title>
        <authorList>
            <person name="Liu Q."/>
            <person name="Xin Y.-H."/>
        </authorList>
    </citation>
    <scope>NUCLEOTIDE SEQUENCE [LARGE SCALE GENOMIC DNA]</scope>
    <source>
        <strain evidence="1 2">CGMCC 1.4292</strain>
    </source>
</reference>
<accession>A0A4Y8KRT6</accession>
<organism evidence="1 2">
    <name type="scientific">Cryobacterium psychrophilum</name>
    <dbReference type="NCBI Taxonomy" id="41988"/>
    <lineage>
        <taxon>Bacteria</taxon>
        <taxon>Bacillati</taxon>
        <taxon>Actinomycetota</taxon>
        <taxon>Actinomycetes</taxon>
        <taxon>Micrococcales</taxon>
        <taxon>Microbacteriaceae</taxon>
        <taxon>Cryobacterium</taxon>
    </lineage>
</organism>
<gene>
    <name evidence="1" type="ORF">E3T53_03730</name>
</gene>
<protein>
    <submittedName>
        <fullName evidence="1">Uncharacterized protein</fullName>
    </submittedName>
</protein>
<comment type="caution">
    <text evidence="1">The sequence shown here is derived from an EMBL/GenBank/DDBJ whole genome shotgun (WGS) entry which is preliminary data.</text>
</comment>
<dbReference type="OrthoDB" id="4793208at2"/>
<dbReference type="EMBL" id="SOHQ01000012">
    <property type="protein sequence ID" value="TFD81095.1"/>
    <property type="molecule type" value="Genomic_DNA"/>
</dbReference>
<proteinExistence type="predicted"/>
<keyword evidence="2" id="KW-1185">Reference proteome</keyword>
<dbReference type="Proteomes" id="UP000298218">
    <property type="component" value="Unassembled WGS sequence"/>
</dbReference>
<dbReference type="AlphaFoldDB" id="A0A4Y8KRT6"/>
<sequence length="104" mass="11063">MVRVPPVELALIFKAYAAQSRHAPKDITDLYNLLSIAFEYPADEIGGWKIGTAPVSGTRLDAARILHALADSARQSLIVVTSGVPADRLTALIRALVAMPVPGT</sequence>
<evidence type="ECO:0000313" key="2">
    <source>
        <dbReference type="Proteomes" id="UP000298218"/>
    </source>
</evidence>
<evidence type="ECO:0000313" key="1">
    <source>
        <dbReference type="EMBL" id="TFD81095.1"/>
    </source>
</evidence>
<dbReference type="RefSeq" id="WP_134171923.1">
    <property type="nucleotide sequence ID" value="NZ_SODI01000001.1"/>
</dbReference>